<name>A0A0E9WKS1_ANGAN</name>
<evidence type="ECO:0000313" key="2">
    <source>
        <dbReference type="EMBL" id="JAH90876.1"/>
    </source>
</evidence>
<dbReference type="AlphaFoldDB" id="A0A0E9WKS1"/>
<reference evidence="2" key="2">
    <citation type="journal article" date="2015" name="Fish Shellfish Immunol.">
        <title>Early steps in the European eel (Anguilla anguilla)-Vibrio vulnificus interaction in the gills: Role of the RtxA13 toxin.</title>
        <authorList>
            <person name="Callol A."/>
            <person name="Pajuelo D."/>
            <person name="Ebbesson L."/>
            <person name="Teles M."/>
            <person name="MacKenzie S."/>
            <person name="Amaro C."/>
        </authorList>
    </citation>
    <scope>NUCLEOTIDE SEQUENCE</scope>
</reference>
<feature type="transmembrane region" description="Helical" evidence="1">
    <location>
        <begin position="12"/>
        <end position="34"/>
    </location>
</feature>
<evidence type="ECO:0000256" key="1">
    <source>
        <dbReference type="SAM" id="Phobius"/>
    </source>
</evidence>
<dbReference type="EMBL" id="GBXM01017701">
    <property type="protein sequence ID" value="JAH90876.1"/>
    <property type="molecule type" value="Transcribed_RNA"/>
</dbReference>
<proteinExistence type="predicted"/>
<organism evidence="2">
    <name type="scientific">Anguilla anguilla</name>
    <name type="common">European freshwater eel</name>
    <name type="synonym">Muraena anguilla</name>
    <dbReference type="NCBI Taxonomy" id="7936"/>
    <lineage>
        <taxon>Eukaryota</taxon>
        <taxon>Metazoa</taxon>
        <taxon>Chordata</taxon>
        <taxon>Craniata</taxon>
        <taxon>Vertebrata</taxon>
        <taxon>Euteleostomi</taxon>
        <taxon>Actinopterygii</taxon>
        <taxon>Neopterygii</taxon>
        <taxon>Teleostei</taxon>
        <taxon>Anguilliformes</taxon>
        <taxon>Anguillidae</taxon>
        <taxon>Anguilla</taxon>
    </lineage>
</organism>
<keyword evidence="1" id="KW-0472">Membrane</keyword>
<accession>A0A0E9WKS1</accession>
<protein>
    <submittedName>
        <fullName evidence="2">Uncharacterized protein</fullName>
    </submittedName>
</protein>
<sequence length="38" mass="4709">MKMATDLLRYIFVIYSICFHIFQIYISDCIYLYIFSIF</sequence>
<keyword evidence="1" id="KW-1133">Transmembrane helix</keyword>
<reference evidence="2" key="1">
    <citation type="submission" date="2014-11" db="EMBL/GenBank/DDBJ databases">
        <authorList>
            <person name="Amaro Gonzalez C."/>
        </authorList>
    </citation>
    <scope>NUCLEOTIDE SEQUENCE</scope>
</reference>
<keyword evidence="1" id="KW-0812">Transmembrane</keyword>